<dbReference type="GO" id="GO:0005737">
    <property type="term" value="C:cytoplasm"/>
    <property type="evidence" value="ECO:0007669"/>
    <property type="project" value="TreeGrafter"/>
</dbReference>
<comment type="similarity">
    <text evidence="1 3">Belongs to the short-chain dehydrogenases/reductases (SDR) family.</text>
</comment>
<reference evidence="4" key="1">
    <citation type="submission" date="2022-07" db="EMBL/GenBank/DDBJ databases">
        <title>Phylogenomic reconstructions and comparative analyses of Kickxellomycotina fungi.</title>
        <authorList>
            <person name="Reynolds N.K."/>
            <person name="Stajich J.E."/>
            <person name="Barry K."/>
            <person name="Grigoriev I.V."/>
            <person name="Crous P."/>
            <person name="Smith M.E."/>
        </authorList>
    </citation>
    <scope>NUCLEOTIDE SEQUENCE</scope>
    <source>
        <strain evidence="4">RSA 476</strain>
    </source>
</reference>
<dbReference type="PRINTS" id="PR00080">
    <property type="entry name" value="SDRFAMILY"/>
</dbReference>
<dbReference type="Pfam" id="PF00106">
    <property type="entry name" value="adh_short"/>
    <property type="match status" value="1"/>
</dbReference>
<evidence type="ECO:0000256" key="1">
    <source>
        <dbReference type="ARBA" id="ARBA00006484"/>
    </source>
</evidence>
<comment type="caution">
    <text evidence="4">The sequence shown here is derived from an EMBL/GenBank/DDBJ whole genome shotgun (WGS) entry which is preliminary data.</text>
</comment>
<gene>
    <name evidence="4" type="ORF">GGH94_001891</name>
</gene>
<keyword evidence="5" id="KW-1185">Reference proteome</keyword>
<dbReference type="GO" id="GO:0016616">
    <property type="term" value="F:oxidoreductase activity, acting on the CH-OH group of donors, NAD or NADP as acceptor"/>
    <property type="evidence" value="ECO:0007669"/>
    <property type="project" value="TreeGrafter"/>
</dbReference>
<dbReference type="AlphaFoldDB" id="A0A9W8ITX9"/>
<evidence type="ECO:0008006" key="6">
    <source>
        <dbReference type="Google" id="ProtNLM"/>
    </source>
</evidence>
<dbReference type="InterPro" id="IPR036291">
    <property type="entry name" value="NAD(P)-bd_dom_sf"/>
</dbReference>
<dbReference type="PANTHER" id="PTHR44229">
    <property type="entry name" value="15-HYDROXYPROSTAGLANDIN DEHYDROGENASE [NAD(+)]"/>
    <property type="match status" value="1"/>
</dbReference>
<sequence>MYISGTVSIVTGGAQGIGKRLAEALVARGGKVVIGDIQDKGGDVADELNAKYGMRVAVFHKCDVQNPHSIQALVSQAVGEFGALDIFINAASTHGTSPWSDTNGDNVSRTIDINLKAPIEGTRVAVRHFLTNMRKGRIVNVISMAAFVPEEILPVYTAAMYGLVGFTASCATLALRTPPIRVNSVAPSTMYVAGGRMASDEVVAQVMKCISDESLTGDTIKLPVGQPATLYEGPKARPRLNSKL</sequence>
<evidence type="ECO:0000256" key="2">
    <source>
        <dbReference type="ARBA" id="ARBA00023002"/>
    </source>
</evidence>
<dbReference type="SUPFAM" id="SSF51735">
    <property type="entry name" value="NAD(P)-binding Rossmann-fold domains"/>
    <property type="match status" value="1"/>
</dbReference>
<name>A0A9W8ITX9_9FUNG</name>
<keyword evidence="2" id="KW-0560">Oxidoreductase</keyword>
<evidence type="ECO:0000313" key="5">
    <source>
        <dbReference type="Proteomes" id="UP001140074"/>
    </source>
</evidence>
<dbReference type="InterPro" id="IPR002347">
    <property type="entry name" value="SDR_fam"/>
</dbReference>
<protein>
    <recommendedName>
        <fullName evidence="6">NAD(P)-binding protein</fullName>
    </recommendedName>
</protein>
<organism evidence="4 5">
    <name type="scientific">Coemansia aciculifera</name>
    <dbReference type="NCBI Taxonomy" id="417176"/>
    <lineage>
        <taxon>Eukaryota</taxon>
        <taxon>Fungi</taxon>
        <taxon>Fungi incertae sedis</taxon>
        <taxon>Zoopagomycota</taxon>
        <taxon>Kickxellomycotina</taxon>
        <taxon>Kickxellomycetes</taxon>
        <taxon>Kickxellales</taxon>
        <taxon>Kickxellaceae</taxon>
        <taxon>Coemansia</taxon>
    </lineage>
</organism>
<proteinExistence type="inferred from homology"/>
<dbReference type="EMBL" id="JANBUY010000049">
    <property type="protein sequence ID" value="KAJ2865894.1"/>
    <property type="molecule type" value="Genomic_DNA"/>
</dbReference>
<dbReference type="PANTHER" id="PTHR44229:SF4">
    <property type="entry name" value="15-HYDROXYPROSTAGLANDIN DEHYDROGENASE [NAD(+)]"/>
    <property type="match status" value="1"/>
</dbReference>
<dbReference type="Gene3D" id="3.40.50.720">
    <property type="entry name" value="NAD(P)-binding Rossmann-like Domain"/>
    <property type="match status" value="1"/>
</dbReference>
<dbReference type="Proteomes" id="UP001140074">
    <property type="component" value="Unassembled WGS sequence"/>
</dbReference>
<evidence type="ECO:0000256" key="3">
    <source>
        <dbReference type="RuleBase" id="RU000363"/>
    </source>
</evidence>
<dbReference type="PRINTS" id="PR00081">
    <property type="entry name" value="GDHRDH"/>
</dbReference>
<accession>A0A9W8ITX9</accession>
<evidence type="ECO:0000313" key="4">
    <source>
        <dbReference type="EMBL" id="KAJ2865894.1"/>
    </source>
</evidence>